<dbReference type="InterPro" id="IPR039554">
    <property type="entry name" value="HigA2-like_HTH"/>
</dbReference>
<dbReference type="SUPFAM" id="SSF47413">
    <property type="entry name" value="lambda repressor-like DNA-binding domains"/>
    <property type="match status" value="1"/>
</dbReference>
<dbReference type="AlphaFoldDB" id="A0A290WTD7"/>
<dbReference type="InterPro" id="IPR001387">
    <property type="entry name" value="Cro/C1-type_HTH"/>
</dbReference>
<dbReference type="Gene3D" id="1.10.260.40">
    <property type="entry name" value="lambda repressor-like DNA-binding domains"/>
    <property type="match status" value="1"/>
</dbReference>
<keyword evidence="3" id="KW-1185">Reference proteome</keyword>
<accession>A0A290WTD7</accession>
<dbReference type="RefSeq" id="WP_096234265.1">
    <property type="nucleotide sequence ID" value="NZ_CP023422.1"/>
</dbReference>
<organism evidence="2 3">
    <name type="scientific">Janthinobacterium svalbardensis</name>
    <dbReference type="NCBI Taxonomy" id="368607"/>
    <lineage>
        <taxon>Bacteria</taxon>
        <taxon>Pseudomonadati</taxon>
        <taxon>Pseudomonadota</taxon>
        <taxon>Betaproteobacteria</taxon>
        <taxon>Burkholderiales</taxon>
        <taxon>Oxalobacteraceae</taxon>
        <taxon>Janthinobacterium</taxon>
    </lineage>
</organism>
<evidence type="ECO:0000313" key="3">
    <source>
        <dbReference type="Proteomes" id="UP000218437"/>
    </source>
</evidence>
<dbReference type="KEGG" id="jsv:CNX70_07960"/>
<feature type="domain" description="HTH cro/C1-type" evidence="1">
    <location>
        <begin position="42"/>
        <end position="98"/>
    </location>
</feature>
<gene>
    <name evidence="2" type="ORF">CNX70_07960</name>
</gene>
<dbReference type="Proteomes" id="UP000218437">
    <property type="component" value="Chromosome"/>
</dbReference>
<evidence type="ECO:0000313" key="2">
    <source>
        <dbReference type="EMBL" id="ATD60133.1"/>
    </source>
</evidence>
<sequence length="102" mass="11246">MASNIDPDLTITESCGNVFLDLGFPPGEAAVLALRADLMARLRLMIETKKWTQSEAAERFGVAQSRISDLVRGKWDKFSLDMLITLAARAGKEVRLELADAH</sequence>
<reference evidence="2 3" key="1">
    <citation type="submission" date="2017-09" db="EMBL/GenBank/DDBJ databases">
        <title>Complete genome sequence of Janthinobacterium svalbardensis PAMC 27463.</title>
        <authorList>
            <person name="Cho Y.-J."/>
            <person name="Cho A."/>
            <person name="Kim O.-S."/>
            <person name="Lee J.-I."/>
        </authorList>
    </citation>
    <scope>NUCLEOTIDE SEQUENCE [LARGE SCALE GENOMIC DNA]</scope>
    <source>
        <strain evidence="2 3">PAMC 27463</strain>
    </source>
</reference>
<name>A0A290WTD7_9BURK</name>
<dbReference type="InterPro" id="IPR010982">
    <property type="entry name" value="Lambda_DNA-bd_dom_sf"/>
</dbReference>
<dbReference type="SMART" id="SM00530">
    <property type="entry name" value="HTH_XRE"/>
    <property type="match status" value="1"/>
</dbReference>
<evidence type="ECO:0000259" key="1">
    <source>
        <dbReference type="PROSITE" id="PS50943"/>
    </source>
</evidence>
<dbReference type="PROSITE" id="PS50943">
    <property type="entry name" value="HTH_CROC1"/>
    <property type="match status" value="1"/>
</dbReference>
<dbReference type="EMBL" id="CP023422">
    <property type="protein sequence ID" value="ATD60133.1"/>
    <property type="molecule type" value="Genomic_DNA"/>
</dbReference>
<dbReference type="Pfam" id="PF13744">
    <property type="entry name" value="HTH_37"/>
    <property type="match status" value="1"/>
</dbReference>
<protein>
    <submittedName>
        <fullName evidence="2">Transcriptional regulator</fullName>
    </submittedName>
</protein>
<proteinExistence type="predicted"/>
<dbReference type="CDD" id="cd00093">
    <property type="entry name" value="HTH_XRE"/>
    <property type="match status" value="1"/>
</dbReference>
<dbReference type="GO" id="GO:0003677">
    <property type="term" value="F:DNA binding"/>
    <property type="evidence" value="ECO:0007669"/>
    <property type="project" value="InterPro"/>
</dbReference>